<dbReference type="Proteomes" id="UP000433406">
    <property type="component" value="Unassembled WGS sequence"/>
</dbReference>
<name>A0A6I3J514_9ACTN</name>
<accession>A0A6I3J514</accession>
<dbReference type="RefSeq" id="WP_154614067.1">
    <property type="nucleotide sequence ID" value="NZ_CP053660.1"/>
</dbReference>
<protein>
    <submittedName>
        <fullName evidence="1">Uncharacterized protein</fullName>
    </submittedName>
</protein>
<dbReference type="AlphaFoldDB" id="A0A6I3J514"/>
<gene>
    <name evidence="1" type="ORF">GGQ22_04165</name>
</gene>
<evidence type="ECO:0000313" key="2">
    <source>
        <dbReference type="Proteomes" id="UP000433406"/>
    </source>
</evidence>
<reference evidence="1 2" key="1">
    <citation type="submission" date="2019-10" db="EMBL/GenBank/DDBJ databases">
        <title>Nocardioides novel species isolated from the excrement of Marmot.</title>
        <authorList>
            <person name="Zhang G."/>
        </authorList>
    </citation>
    <scope>NUCLEOTIDE SEQUENCE [LARGE SCALE GENOMIC DNA]</scope>
    <source>
        <strain evidence="2">zg-579</strain>
    </source>
</reference>
<dbReference type="EMBL" id="WLCI01000004">
    <property type="protein sequence ID" value="MTB94272.1"/>
    <property type="molecule type" value="Genomic_DNA"/>
</dbReference>
<evidence type="ECO:0000313" key="1">
    <source>
        <dbReference type="EMBL" id="MTB94272.1"/>
    </source>
</evidence>
<comment type="caution">
    <text evidence="1">The sequence shown here is derived from an EMBL/GenBank/DDBJ whole genome shotgun (WGS) entry which is preliminary data.</text>
</comment>
<keyword evidence="2" id="KW-1185">Reference proteome</keyword>
<organism evidence="1 2">
    <name type="scientific">Nocardioides marmotae</name>
    <dbReference type="NCBI Taxonomy" id="2663857"/>
    <lineage>
        <taxon>Bacteria</taxon>
        <taxon>Bacillati</taxon>
        <taxon>Actinomycetota</taxon>
        <taxon>Actinomycetes</taxon>
        <taxon>Propionibacteriales</taxon>
        <taxon>Nocardioidaceae</taxon>
        <taxon>Nocardioides</taxon>
    </lineage>
</organism>
<sequence>MSSEVAVVYVLTALGLVVVALTRLRLRADDAAGRTRVARRLLDLHTGAGIAALVIWTVFLVAPADTALGGDTVGIVGLGFWWLVVVAGIGILLRWLPSSGRHASAGAEDSWSGGPALSLLAHLGTAAGVCVFTWAYLTSVV</sequence>
<proteinExistence type="predicted"/>